<dbReference type="GO" id="GO:0018104">
    <property type="term" value="P:peptidoglycan-protein cross-linking"/>
    <property type="evidence" value="ECO:0007669"/>
    <property type="project" value="TreeGrafter"/>
</dbReference>
<dbReference type="EMBL" id="WVIC01000038">
    <property type="protein sequence ID" value="NCJ08049.1"/>
    <property type="molecule type" value="Genomic_DNA"/>
</dbReference>
<gene>
    <name evidence="11" type="ORF">GS597_16345</name>
</gene>
<keyword evidence="3" id="KW-0328">Glycosyltransferase</keyword>
<evidence type="ECO:0000256" key="3">
    <source>
        <dbReference type="ARBA" id="ARBA00022676"/>
    </source>
</evidence>
<dbReference type="GO" id="GO:0008360">
    <property type="term" value="P:regulation of cell shape"/>
    <property type="evidence" value="ECO:0007669"/>
    <property type="project" value="UniProtKB-UniRule"/>
</dbReference>
<dbReference type="SUPFAM" id="SSF141523">
    <property type="entry name" value="L,D-transpeptidase catalytic domain-like"/>
    <property type="match status" value="1"/>
</dbReference>
<dbReference type="UniPathway" id="UPA00219"/>
<protein>
    <submittedName>
        <fullName evidence="11">L,D-transpeptidase family protein</fullName>
    </submittedName>
</protein>
<comment type="caution">
    <text evidence="11">The sequence shown here is derived from an EMBL/GenBank/DDBJ whole genome shotgun (WGS) entry which is preliminary data.</text>
</comment>
<dbReference type="Proteomes" id="UP000607397">
    <property type="component" value="Unassembled WGS sequence"/>
</dbReference>
<keyword evidence="5" id="KW-0378">Hydrolase</keyword>
<evidence type="ECO:0000259" key="10">
    <source>
        <dbReference type="PROSITE" id="PS52029"/>
    </source>
</evidence>
<evidence type="ECO:0000313" key="11">
    <source>
        <dbReference type="EMBL" id="NCJ08049.1"/>
    </source>
</evidence>
<reference evidence="11" key="1">
    <citation type="submission" date="2019-12" db="EMBL/GenBank/DDBJ databases">
        <title>High-Quality draft genome sequences of three cyanobacteria isolated from the limestone walls of the Old Cathedral of Coimbra.</title>
        <authorList>
            <person name="Tiago I."/>
            <person name="Soares F."/>
            <person name="Portugal A."/>
        </authorList>
    </citation>
    <scope>NUCLEOTIDE SEQUENCE [LARGE SCALE GENOMIC DNA]</scope>
    <source>
        <strain evidence="11">C</strain>
    </source>
</reference>
<proteinExistence type="inferred from homology"/>
<dbReference type="AlphaFoldDB" id="A0A8K2A9A0"/>
<dbReference type="GO" id="GO:0071555">
    <property type="term" value="P:cell wall organization"/>
    <property type="evidence" value="ECO:0007669"/>
    <property type="project" value="UniProtKB-UniRule"/>
</dbReference>
<dbReference type="GO" id="GO:0071972">
    <property type="term" value="F:peptidoglycan L,D-transpeptidase activity"/>
    <property type="evidence" value="ECO:0007669"/>
    <property type="project" value="TreeGrafter"/>
</dbReference>
<comment type="pathway">
    <text evidence="1 9">Cell wall biogenesis; peptidoglycan biosynthesis.</text>
</comment>
<evidence type="ECO:0000256" key="6">
    <source>
        <dbReference type="ARBA" id="ARBA00022960"/>
    </source>
</evidence>
<feature type="active site" description="Proton donor/acceptor" evidence="9">
    <location>
        <position position="141"/>
    </location>
</feature>
<keyword evidence="12" id="KW-1185">Reference proteome</keyword>
<dbReference type="InterPro" id="IPR050979">
    <property type="entry name" value="LD-transpeptidase"/>
</dbReference>
<keyword evidence="4" id="KW-0808">Transferase</keyword>
<evidence type="ECO:0000256" key="9">
    <source>
        <dbReference type="PROSITE-ProRule" id="PRU01373"/>
    </source>
</evidence>
<accession>A0A8K2A9A0</accession>
<dbReference type="InterPro" id="IPR038063">
    <property type="entry name" value="Transpep_catalytic_dom"/>
</dbReference>
<dbReference type="PROSITE" id="PS52029">
    <property type="entry name" value="LD_TPASE"/>
    <property type="match status" value="1"/>
</dbReference>
<dbReference type="Gene3D" id="2.40.440.10">
    <property type="entry name" value="L,D-transpeptidase catalytic domain-like"/>
    <property type="match status" value="1"/>
</dbReference>
<evidence type="ECO:0000256" key="5">
    <source>
        <dbReference type="ARBA" id="ARBA00022801"/>
    </source>
</evidence>
<dbReference type="PANTHER" id="PTHR30582">
    <property type="entry name" value="L,D-TRANSPEPTIDASE"/>
    <property type="match status" value="1"/>
</dbReference>
<dbReference type="Pfam" id="PF03734">
    <property type="entry name" value="YkuD"/>
    <property type="match status" value="1"/>
</dbReference>
<evidence type="ECO:0000256" key="1">
    <source>
        <dbReference type="ARBA" id="ARBA00004752"/>
    </source>
</evidence>
<dbReference type="GO" id="GO:0005576">
    <property type="term" value="C:extracellular region"/>
    <property type="evidence" value="ECO:0007669"/>
    <property type="project" value="TreeGrafter"/>
</dbReference>
<evidence type="ECO:0000256" key="4">
    <source>
        <dbReference type="ARBA" id="ARBA00022679"/>
    </source>
</evidence>
<evidence type="ECO:0000256" key="8">
    <source>
        <dbReference type="ARBA" id="ARBA00023316"/>
    </source>
</evidence>
<keyword evidence="8 9" id="KW-0961">Cell wall biogenesis/degradation</keyword>
<organism evidence="11 12">
    <name type="scientific">Petrachloros mirabilis ULC683</name>
    <dbReference type="NCBI Taxonomy" id="2781853"/>
    <lineage>
        <taxon>Bacteria</taxon>
        <taxon>Bacillati</taxon>
        <taxon>Cyanobacteriota</taxon>
        <taxon>Cyanophyceae</taxon>
        <taxon>Synechococcales</taxon>
        <taxon>Petrachlorosaceae</taxon>
        <taxon>Petrachloros</taxon>
        <taxon>Petrachloros mirabilis</taxon>
    </lineage>
</organism>
<dbReference type="InterPro" id="IPR005490">
    <property type="entry name" value="LD_TPept_cat_dom"/>
</dbReference>
<name>A0A8K2A9A0_9CYAN</name>
<sequence length="182" mass="20013">MVARPFCLSSRLLGTTVALGLWLSPQVVFASTLAVAPFPGLPDASLLLPEVIIPKRLELDLRNRRVTLWEGRKAVKTYPVAIGRQGWETPVGEFKVKTMYKDPPWANPFTGDVISGGDPENPLGRRWIGFWSDGNNWIGFHGTPNRGSVGQAASHGCVRMLDEHIAELYEKVAIGVPVIVTR</sequence>
<keyword evidence="6 9" id="KW-0133">Cell shape</keyword>
<dbReference type="GO" id="GO:0016757">
    <property type="term" value="F:glycosyltransferase activity"/>
    <property type="evidence" value="ECO:0007669"/>
    <property type="project" value="UniProtKB-KW"/>
</dbReference>
<evidence type="ECO:0000313" key="12">
    <source>
        <dbReference type="Proteomes" id="UP000607397"/>
    </source>
</evidence>
<dbReference type="CDD" id="cd16913">
    <property type="entry name" value="YkuD_like"/>
    <property type="match status" value="1"/>
</dbReference>
<dbReference type="PANTHER" id="PTHR30582:SF24">
    <property type="entry name" value="L,D-TRANSPEPTIDASE ERFK_SRFK-RELATED"/>
    <property type="match status" value="1"/>
</dbReference>
<comment type="similarity">
    <text evidence="2">Belongs to the YkuD family.</text>
</comment>
<feature type="domain" description="L,D-TPase catalytic" evidence="10">
    <location>
        <begin position="55"/>
        <end position="181"/>
    </location>
</feature>
<evidence type="ECO:0000256" key="7">
    <source>
        <dbReference type="ARBA" id="ARBA00022984"/>
    </source>
</evidence>
<keyword evidence="7 9" id="KW-0573">Peptidoglycan synthesis</keyword>
<feature type="active site" description="Nucleophile" evidence="9">
    <location>
        <position position="157"/>
    </location>
</feature>
<evidence type="ECO:0000256" key="2">
    <source>
        <dbReference type="ARBA" id="ARBA00005992"/>
    </source>
</evidence>